<dbReference type="InterPro" id="IPR029063">
    <property type="entry name" value="SAM-dependent_MTases_sf"/>
</dbReference>
<dbReference type="InterPro" id="IPR007823">
    <property type="entry name" value="RRP8"/>
</dbReference>
<evidence type="ECO:0000256" key="10">
    <source>
        <dbReference type="SAM" id="MobiDB-lite"/>
    </source>
</evidence>
<feature type="compositionally biased region" description="Basic and acidic residues" evidence="10">
    <location>
        <begin position="438"/>
        <end position="448"/>
    </location>
</feature>
<dbReference type="Gene3D" id="1.10.10.2150">
    <property type="entry name" value="Ribosomal RNA-processing protein 8, N-terminal domain"/>
    <property type="match status" value="1"/>
</dbReference>
<keyword evidence="5 9" id="KW-0808">Transferase</keyword>
<evidence type="ECO:0000256" key="6">
    <source>
        <dbReference type="ARBA" id="ARBA00022691"/>
    </source>
</evidence>
<keyword evidence="6 9" id="KW-0949">S-adenosyl-L-methionine</keyword>
<dbReference type="GO" id="GO:0005730">
    <property type="term" value="C:nucleolus"/>
    <property type="evidence" value="ECO:0007669"/>
    <property type="project" value="UniProtKB-SubCell"/>
</dbReference>
<dbReference type="EMBL" id="ML975333">
    <property type="protein sequence ID" value="KAF1832694.1"/>
    <property type="molecule type" value="Genomic_DNA"/>
</dbReference>
<evidence type="ECO:0000256" key="2">
    <source>
        <dbReference type="ARBA" id="ARBA00006301"/>
    </source>
</evidence>
<comment type="similarity">
    <text evidence="2 9">Belongs to the methyltransferase superfamily. RRP8 family.</text>
</comment>
<name>A0A6A5KE00_9PLEO</name>
<dbReference type="FunFam" id="1.10.10.2150:FF:000001">
    <property type="entry name" value="Ribosomal RNA-processing protein 8"/>
    <property type="match status" value="1"/>
</dbReference>
<reference evidence="11" key="1">
    <citation type="submission" date="2020-01" db="EMBL/GenBank/DDBJ databases">
        <authorList>
            <consortium name="DOE Joint Genome Institute"/>
            <person name="Haridas S."/>
            <person name="Albert R."/>
            <person name="Binder M."/>
            <person name="Bloem J."/>
            <person name="Labutti K."/>
            <person name="Salamov A."/>
            <person name="Andreopoulos B."/>
            <person name="Baker S.E."/>
            <person name="Barry K."/>
            <person name="Bills G."/>
            <person name="Bluhm B.H."/>
            <person name="Cannon C."/>
            <person name="Castanera R."/>
            <person name="Culley D.E."/>
            <person name="Daum C."/>
            <person name="Ezra D."/>
            <person name="Gonzalez J.B."/>
            <person name="Henrissat B."/>
            <person name="Kuo A."/>
            <person name="Liang C."/>
            <person name="Lipzen A."/>
            <person name="Lutzoni F."/>
            <person name="Magnuson J."/>
            <person name="Mondo S."/>
            <person name="Nolan M."/>
            <person name="Ohm R."/>
            <person name="Pangilinan J."/>
            <person name="Park H.-J."/>
            <person name="Ramirez L."/>
            <person name="Alfaro M."/>
            <person name="Sun H."/>
            <person name="Tritt A."/>
            <person name="Yoshinaga Y."/>
            <person name="Zwiers L.-H."/>
            <person name="Turgeon B.G."/>
            <person name="Goodwin S.B."/>
            <person name="Spatafora J.W."/>
            <person name="Crous P.W."/>
            <person name="Grigoriev I.V."/>
        </authorList>
    </citation>
    <scope>NUCLEOTIDE SEQUENCE</scope>
    <source>
        <strain evidence="11">P77</strain>
    </source>
</reference>
<dbReference type="CDD" id="cd02440">
    <property type="entry name" value="AdoMet_MTases"/>
    <property type="match status" value="1"/>
</dbReference>
<feature type="compositionally biased region" description="Acidic residues" evidence="10">
    <location>
        <begin position="277"/>
        <end position="287"/>
    </location>
</feature>
<feature type="region of interest" description="Disordered" evidence="10">
    <location>
        <begin position="258"/>
        <end position="302"/>
    </location>
</feature>
<accession>A0A6A5KE00</accession>
<evidence type="ECO:0000256" key="4">
    <source>
        <dbReference type="ARBA" id="ARBA00022603"/>
    </source>
</evidence>
<keyword evidence="3 9" id="KW-0698">rRNA processing</keyword>
<feature type="compositionally biased region" description="Basic and acidic residues" evidence="10">
    <location>
        <begin position="99"/>
        <end position="111"/>
    </location>
</feature>
<dbReference type="GO" id="GO:0042273">
    <property type="term" value="P:ribosomal large subunit biogenesis"/>
    <property type="evidence" value="ECO:0007669"/>
    <property type="project" value="TreeGrafter"/>
</dbReference>
<evidence type="ECO:0000256" key="1">
    <source>
        <dbReference type="ARBA" id="ARBA00004604"/>
    </source>
</evidence>
<dbReference type="OrthoDB" id="10258825at2759"/>
<keyword evidence="4 9" id="KW-0489">Methyltransferase</keyword>
<evidence type="ECO:0000313" key="11">
    <source>
        <dbReference type="EMBL" id="KAF1832694.1"/>
    </source>
</evidence>
<evidence type="ECO:0000256" key="8">
    <source>
        <dbReference type="ARBA" id="ARBA00076672"/>
    </source>
</evidence>
<keyword evidence="12" id="KW-1185">Reference proteome</keyword>
<dbReference type="Proteomes" id="UP000800040">
    <property type="component" value="Unassembled WGS sequence"/>
</dbReference>
<feature type="region of interest" description="Disordered" evidence="10">
    <location>
        <begin position="406"/>
        <end position="448"/>
    </location>
</feature>
<protein>
    <recommendedName>
        <fullName evidence="8 9">Ribosomal RNA-processing protein 8</fullName>
        <ecNumber evidence="9">2.1.1.-</ecNumber>
    </recommendedName>
</protein>
<dbReference type="Gene3D" id="3.40.50.150">
    <property type="entry name" value="Vaccinia Virus protein VP39"/>
    <property type="match status" value="1"/>
</dbReference>
<dbReference type="SUPFAM" id="SSF53335">
    <property type="entry name" value="S-adenosyl-L-methionine-dependent methyltransferases"/>
    <property type="match status" value="1"/>
</dbReference>
<feature type="region of interest" description="Disordered" evidence="10">
    <location>
        <begin position="1"/>
        <end position="166"/>
    </location>
</feature>
<evidence type="ECO:0000313" key="12">
    <source>
        <dbReference type="Proteomes" id="UP000800040"/>
    </source>
</evidence>
<comment type="subcellular location">
    <subcellularLocation>
        <location evidence="1 9">Nucleus</location>
        <location evidence="1 9">Nucleolus</location>
    </subcellularLocation>
</comment>
<evidence type="ECO:0000256" key="9">
    <source>
        <dbReference type="RuleBase" id="RU365074"/>
    </source>
</evidence>
<dbReference type="AlphaFoldDB" id="A0A6A5KE00"/>
<feature type="compositionally biased region" description="Polar residues" evidence="10">
    <location>
        <begin position="418"/>
        <end position="432"/>
    </location>
</feature>
<dbReference type="PANTHER" id="PTHR12787">
    <property type="entry name" value="RIBOSOMAL RNA-PROCESSING PROTEIN 8"/>
    <property type="match status" value="1"/>
</dbReference>
<evidence type="ECO:0000256" key="5">
    <source>
        <dbReference type="ARBA" id="ARBA00022679"/>
    </source>
</evidence>
<feature type="compositionally biased region" description="Basic residues" evidence="10">
    <location>
        <begin position="28"/>
        <end position="37"/>
    </location>
</feature>
<dbReference type="Pfam" id="PF05148">
    <property type="entry name" value="Methyltransf_8"/>
    <property type="match status" value="2"/>
</dbReference>
<organism evidence="11 12">
    <name type="scientific">Decorospora gaudefroyi</name>
    <dbReference type="NCBI Taxonomy" id="184978"/>
    <lineage>
        <taxon>Eukaryota</taxon>
        <taxon>Fungi</taxon>
        <taxon>Dikarya</taxon>
        <taxon>Ascomycota</taxon>
        <taxon>Pezizomycotina</taxon>
        <taxon>Dothideomycetes</taxon>
        <taxon>Pleosporomycetidae</taxon>
        <taxon>Pleosporales</taxon>
        <taxon>Pleosporineae</taxon>
        <taxon>Pleosporaceae</taxon>
        <taxon>Decorospora</taxon>
    </lineage>
</organism>
<keyword evidence="7 9" id="KW-0539">Nucleus</keyword>
<evidence type="ECO:0000256" key="7">
    <source>
        <dbReference type="ARBA" id="ARBA00023242"/>
    </source>
</evidence>
<comment type="function">
    <text evidence="9">S-adenosyl-L-methionine-dependent methyltransferase that specifically methylates the N(1) position of adenine in helix 25.1 in 25S rRNA. Required both for ribosomal 40S and 60S subunits biogenesis. Required for efficient pre-rRNA cleavage at site A2.</text>
</comment>
<gene>
    <name evidence="11" type="ORF">BDW02DRAFT_570784</name>
</gene>
<dbReference type="InterPro" id="IPR042036">
    <property type="entry name" value="RRP8_N"/>
</dbReference>
<dbReference type="EC" id="2.1.1.-" evidence="9"/>
<feature type="compositionally biased region" description="Basic and acidic residues" evidence="10">
    <location>
        <begin position="406"/>
        <end position="416"/>
    </location>
</feature>
<evidence type="ECO:0000256" key="3">
    <source>
        <dbReference type="ARBA" id="ARBA00022552"/>
    </source>
</evidence>
<proteinExistence type="inferred from homology"/>
<sequence length="572" mass="62688">MFAVPGWNVSASVKTQVEAPKPKDPSKPGKKAQKRKEKQQEQINEENLAEHWDKVANGKTTQSHTISKPAADGLDVTDEASQEKRGKKRKRGKAGGNKGRQEAGDGPKETEPNSIAVAKHRKAAAEEPVVEKSATADSESKRDKKKRKKESKADRKLATNVTDATATVVPPAAVNLMPEPTGLTALQRSMRSKLASARFRHLNESLYTKPSADSASIFKKDPSMFEDYHRGFAQQVEVWPSNPVDGYVHSIITRGKLRPKEDKKRFQKKGPRRGPGFEEEQEKDEEATIIPPRGDAKPLPRNPKGQCTIADLGCGTASLSYRLQSELHPLNLTLHSFDLCKPTGPSADLVTVTDISALPLPDASVDIAIFCLALMGTNWLDFIDEAYRVLRWRGELWVSEIKSRFGRPDGKTRERNIPMNSIGSLRKTQLPSSKKHAKSTDQPEKEGLVRPADEALLAVSVDGAAAAKDDATDVSAFVDVLRSRGFVLDALPERQRDAVDMGNKMFVKMAFVKAVHPNKGKNAKADQRAGAVAQRGGGLKFGLKGKRFRGGDDEGEGDERDGAVLKPCLYKI</sequence>
<dbReference type="PANTHER" id="PTHR12787:SF0">
    <property type="entry name" value="RIBOSOMAL RNA-PROCESSING PROTEIN 8"/>
    <property type="match status" value="1"/>
</dbReference>
<feature type="non-terminal residue" evidence="11">
    <location>
        <position position="572"/>
    </location>
</feature>
<dbReference type="GO" id="GO:0016433">
    <property type="term" value="F:rRNA (adenine) methyltransferase activity"/>
    <property type="evidence" value="ECO:0007669"/>
    <property type="project" value="TreeGrafter"/>
</dbReference>